<dbReference type="AlphaFoldDB" id="A0A0F3N675"/>
<evidence type="ECO:0000313" key="7">
    <source>
        <dbReference type="EMBL" id="KJV63182.1"/>
    </source>
</evidence>
<reference evidence="7 8" key="1">
    <citation type="submission" date="2015-01" db="EMBL/GenBank/DDBJ databases">
        <title>Genome Sequencing of Rickettsiales.</title>
        <authorList>
            <person name="Daugherty S.C."/>
            <person name="Su Q."/>
            <person name="Abolude K."/>
            <person name="Beier-Sexton M."/>
            <person name="Carlyon J.A."/>
            <person name="Carter R."/>
            <person name="Day N.P."/>
            <person name="Dumler S.J."/>
            <person name="Dyachenko V."/>
            <person name="Godinez A."/>
            <person name="Kurtti T.J."/>
            <person name="Lichay M."/>
            <person name="Mullins K.E."/>
            <person name="Ott S."/>
            <person name="Pappas-Brown V."/>
            <person name="Paris D.H."/>
            <person name="Patel P."/>
            <person name="Richards A.L."/>
            <person name="Sadzewicz L."/>
            <person name="Sears K."/>
            <person name="Seidman D."/>
            <person name="Sengamalay N."/>
            <person name="Stenos J."/>
            <person name="Tallon L.J."/>
            <person name="Vincent G."/>
            <person name="Fraser C.M."/>
            <person name="Munderloh U."/>
            <person name="Dunning-Hotopp J.C."/>
        </authorList>
    </citation>
    <scope>NUCLEOTIDE SEQUENCE [LARGE SCALE GENOMIC DNA]</scope>
    <source>
        <strain evidence="7 8">NCH-1</strain>
    </source>
</reference>
<keyword evidence="1 6" id="KW-0963">Cytoplasm</keyword>
<keyword evidence="2 6" id="KW-0547">Nucleotide-binding</keyword>
<feature type="binding site" evidence="6">
    <location>
        <begin position="46"/>
        <end position="48"/>
    </location>
    <ligand>
        <name>ATP</name>
        <dbReference type="ChEBI" id="CHEBI:30616"/>
    </ligand>
</feature>
<dbReference type="HAMAP" id="MF_02207">
    <property type="entry name" value="MreB"/>
    <property type="match status" value="1"/>
</dbReference>
<comment type="subcellular location">
    <subcellularLocation>
        <location evidence="6">Cytoplasm</location>
    </subcellularLocation>
    <text evidence="6">Membrane-associated.</text>
</comment>
<comment type="caution">
    <text evidence="7">The sequence shown here is derived from an EMBL/GenBank/DDBJ whole genome shotgun (WGS) entry which is preliminary data.</text>
</comment>
<dbReference type="EMBL" id="LANT01000008">
    <property type="protein sequence ID" value="KJV63182.1"/>
    <property type="molecule type" value="Genomic_DNA"/>
</dbReference>
<dbReference type="PATRIC" id="fig|1359161.3.peg.1222"/>
<name>A0A0F3N675_ANAPH</name>
<evidence type="ECO:0000256" key="3">
    <source>
        <dbReference type="ARBA" id="ARBA00022840"/>
    </source>
</evidence>
<evidence type="ECO:0000256" key="5">
    <source>
        <dbReference type="ARBA" id="ARBA00023458"/>
    </source>
</evidence>
<organism evidence="7 8">
    <name type="scientific">Anaplasma phagocytophilum str. NCH-1</name>
    <dbReference type="NCBI Taxonomy" id="1359161"/>
    <lineage>
        <taxon>Bacteria</taxon>
        <taxon>Pseudomonadati</taxon>
        <taxon>Pseudomonadota</taxon>
        <taxon>Alphaproteobacteria</taxon>
        <taxon>Rickettsiales</taxon>
        <taxon>Anaplasmataceae</taxon>
        <taxon>Anaplasma</taxon>
        <taxon>phagocytophilum group</taxon>
    </lineage>
</organism>
<comment type="subunit">
    <text evidence="6">Forms polymers.</text>
</comment>
<dbReference type="CDD" id="cd10225">
    <property type="entry name" value="ASKHA_NBD_MreB-like"/>
    <property type="match status" value="1"/>
</dbReference>
<dbReference type="PANTHER" id="PTHR42749">
    <property type="entry name" value="CELL SHAPE-DETERMINING PROTEIN MREB"/>
    <property type="match status" value="1"/>
</dbReference>
<dbReference type="NCBIfam" id="NF010539">
    <property type="entry name" value="PRK13927.1"/>
    <property type="match status" value="1"/>
</dbReference>
<accession>A0A0F3N675</accession>
<dbReference type="InterPro" id="IPR043129">
    <property type="entry name" value="ATPase_NBD"/>
</dbReference>
<dbReference type="Gene3D" id="3.30.420.40">
    <property type="match status" value="2"/>
</dbReference>
<dbReference type="InterPro" id="IPR004753">
    <property type="entry name" value="MreB"/>
</dbReference>
<feature type="binding site" evidence="6">
    <location>
        <begin position="240"/>
        <end position="243"/>
    </location>
    <ligand>
        <name>ATP</name>
        <dbReference type="ChEBI" id="CHEBI:30616"/>
    </ligand>
</feature>
<evidence type="ECO:0000256" key="4">
    <source>
        <dbReference type="ARBA" id="ARBA00022960"/>
    </source>
</evidence>
<dbReference type="Proteomes" id="UP000033754">
    <property type="component" value="Unassembled WGS sequence"/>
</dbReference>
<dbReference type="PRINTS" id="PR01652">
    <property type="entry name" value="SHAPEPROTEIN"/>
</dbReference>
<dbReference type="Pfam" id="PF06723">
    <property type="entry name" value="MreB_Mbl"/>
    <property type="match status" value="1"/>
</dbReference>
<dbReference type="PANTHER" id="PTHR42749:SF1">
    <property type="entry name" value="CELL SHAPE-DETERMINING PROTEIN MREB"/>
    <property type="match status" value="1"/>
</dbReference>
<feature type="binding site" evidence="6">
    <location>
        <begin position="192"/>
        <end position="194"/>
    </location>
    <ligand>
        <name>ATP</name>
        <dbReference type="ChEBI" id="CHEBI:30616"/>
    </ligand>
</feature>
<gene>
    <name evidence="6" type="primary">mreB</name>
    <name evidence="7" type="ORF">EPHNCH_1088</name>
</gene>
<comment type="caution">
    <text evidence="6">Lacks conserved residue(s) required for the propagation of feature annotation.</text>
</comment>
<evidence type="ECO:0000256" key="2">
    <source>
        <dbReference type="ARBA" id="ARBA00022741"/>
    </source>
</evidence>
<dbReference type="InterPro" id="IPR056546">
    <property type="entry name" value="MreB_MamK-like"/>
</dbReference>
<dbReference type="GO" id="GO:0005524">
    <property type="term" value="F:ATP binding"/>
    <property type="evidence" value="ECO:0007669"/>
    <property type="project" value="UniProtKB-KW"/>
</dbReference>
<dbReference type="GO" id="GO:0000902">
    <property type="term" value="P:cell morphogenesis"/>
    <property type="evidence" value="ECO:0007669"/>
    <property type="project" value="InterPro"/>
</dbReference>
<protein>
    <recommendedName>
        <fullName evidence="6">Cell shape-determining protein MreB</fullName>
    </recommendedName>
</protein>
<comment type="similarity">
    <text evidence="5 6">Belongs to the FtsA/MreB family.</text>
</comment>
<dbReference type="GO" id="GO:0005737">
    <property type="term" value="C:cytoplasm"/>
    <property type="evidence" value="ECO:0007669"/>
    <property type="project" value="UniProtKB-SubCell"/>
</dbReference>
<sequence length="373" mass="39381">MVCFMANFNFQSLFSISATGGIIEKCKGFLTRKNWWANDLAIDLGTANTLVYVKGKGIIINEPSVVALLKDNGGYVPYAFGVEAKMMLGKTPEGIEAVRPLKDGVIADFRSAEEMIKFFIKTANKGRTLNRPTAVICVPSGSTPVERRAIQDAALCAGAGTVYLIEEPMAAAIGADLPVSNPEGSMIVDIGGGTTEVAIISLGGIVYSRSLRSGGDLMDEAIIAYTRKNHNLLIGDATAEKVKKNIGAARIPEEGSGDSTVVKGRDLTTGVPREITLTEKEVAESLTELVDTIIAAIKLALECSPPEISADIVDQGITLTGGASMLKNLDVVIAEATGLQVTLAANPLYCVALGVGKVLENMSSLSRVLFRQN</sequence>
<evidence type="ECO:0000313" key="8">
    <source>
        <dbReference type="Proteomes" id="UP000033754"/>
    </source>
</evidence>
<keyword evidence="4 6" id="KW-0133">Cell shape</keyword>
<evidence type="ECO:0000256" key="6">
    <source>
        <dbReference type="HAMAP-Rule" id="MF_02207"/>
    </source>
</evidence>
<dbReference type="NCBIfam" id="TIGR00904">
    <property type="entry name" value="mreB"/>
    <property type="match status" value="1"/>
</dbReference>
<dbReference type="GO" id="GO:0008360">
    <property type="term" value="P:regulation of cell shape"/>
    <property type="evidence" value="ECO:0007669"/>
    <property type="project" value="UniProtKB-UniRule"/>
</dbReference>
<keyword evidence="3 6" id="KW-0067">ATP-binding</keyword>
<comment type="function">
    <text evidence="6">Forms membrane-associated dynamic filaments that are essential for cell shape determination. Acts by regulating cell wall synthesis and cell elongation, and thus cell shape. A feedback loop between cell geometry and MreB localization may maintain elongated cell shape by targeting cell wall growth to regions of negative cell wall curvature.</text>
</comment>
<evidence type="ECO:0000256" key="1">
    <source>
        <dbReference type="ARBA" id="ARBA00022490"/>
    </source>
</evidence>
<dbReference type="SUPFAM" id="SSF53067">
    <property type="entry name" value="Actin-like ATPase domain"/>
    <property type="match status" value="2"/>
</dbReference>
<proteinExistence type="inferred from homology"/>